<feature type="transmembrane region" description="Helical" evidence="1">
    <location>
        <begin position="35"/>
        <end position="53"/>
    </location>
</feature>
<feature type="transmembrane region" description="Helical" evidence="1">
    <location>
        <begin position="163"/>
        <end position="185"/>
    </location>
</feature>
<dbReference type="RefSeq" id="WP_151537632.1">
    <property type="nucleotide sequence ID" value="NZ_WBOS01000032.1"/>
</dbReference>
<protein>
    <submittedName>
        <fullName evidence="2">Uncharacterized protein</fullName>
    </submittedName>
</protein>
<accession>A0A6L3UYN6</accession>
<dbReference type="EMBL" id="WBOS01000032">
    <property type="protein sequence ID" value="KAB2328201.1"/>
    <property type="molecule type" value="Genomic_DNA"/>
</dbReference>
<keyword evidence="3" id="KW-1185">Reference proteome</keyword>
<keyword evidence="1" id="KW-1133">Transmembrane helix</keyword>
<proteinExistence type="predicted"/>
<sequence length="233" mass="26938">MNLLTLATSTAFGVLEVFGQLLLSITLFRFPYRSYLIHLIAASTVVSIVATLVYDVWDLHFITCEIIVAAVSYLTIKVTFKTSYWHSFLIFFTGSLVSGIFLFFLSVIGIAEVKEMANEFVSTITVQFYLFVVFTLVALFIYQKGWGFVFISEKMDIRPQYRTLNMIILSTGFLAIIAALLAFYLCFYKYPLSDFTLILFLVFLILFIWGIYILSNKNAEERFDKKKIYKWLN</sequence>
<keyword evidence="1" id="KW-0812">Transmembrane</keyword>
<organism evidence="2 3">
    <name type="scientific">Cytobacillus depressus</name>
    <dbReference type="NCBI Taxonomy" id="1602942"/>
    <lineage>
        <taxon>Bacteria</taxon>
        <taxon>Bacillati</taxon>
        <taxon>Bacillota</taxon>
        <taxon>Bacilli</taxon>
        <taxon>Bacillales</taxon>
        <taxon>Bacillaceae</taxon>
        <taxon>Cytobacillus</taxon>
    </lineage>
</organism>
<gene>
    <name evidence="2" type="ORF">F7731_25940</name>
</gene>
<feature type="transmembrane region" description="Helical" evidence="1">
    <location>
        <begin position="197"/>
        <end position="215"/>
    </location>
</feature>
<keyword evidence="1" id="KW-0472">Membrane</keyword>
<dbReference type="AlphaFoldDB" id="A0A6L3UYN6"/>
<feature type="transmembrane region" description="Helical" evidence="1">
    <location>
        <begin position="6"/>
        <end position="28"/>
    </location>
</feature>
<feature type="transmembrane region" description="Helical" evidence="1">
    <location>
        <begin position="59"/>
        <end position="76"/>
    </location>
</feature>
<reference evidence="2 3" key="1">
    <citation type="journal article" date="2016" name="Antonie Van Leeuwenhoek">
        <title>Bacillus depressus sp. nov., isolated from soil of a sunflower field.</title>
        <authorList>
            <person name="Wei X."/>
            <person name="Xin D."/>
            <person name="Xin Y."/>
            <person name="Zhang H."/>
            <person name="Wang T."/>
            <person name="Zhang J."/>
        </authorList>
    </citation>
    <scope>NUCLEOTIDE SEQUENCE [LARGE SCALE GENOMIC DNA]</scope>
    <source>
        <strain evidence="2 3">BZ1</strain>
    </source>
</reference>
<comment type="caution">
    <text evidence="2">The sequence shown here is derived from an EMBL/GenBank/DDBJ whole genome shotgun (WGS) entry which is preliminary data.</text>
</comment>
<evidence type="ECO:0000313" key="3">
    <source>
        <dbReference type="Proteomes" id="UP000481030"/>
    </source>
</evidence>
<dbReference type="Proteomes" id="UP000481030">
    <property type="component" value="Unassembled WGS sequence"/>
</dbReference>
<feature type="transmembrane region" description="Helical" evidence="1">
    <location>
        <begin position="120"/>
        <end position="142"/>
    </location>
</feature>
<feature type="transmembrane region" description="Helical" evidence="1">
    <location>
        <begin position="88"/>
        <end position="108"/>
    </location>
</feature>
<evidence type="ECO:0000256" key="1">
    <source>
        <dbReference type="SAM" id="Phobius"/>
    </source>
</evidence>
<evidence type="ECO:0000313" key="2">
    <source>
        <dbReference type="EMBL" id="KAB2328201.1"/>
    </source>
</evidence>
<dbReference type="OrthoDB" id="9861766at2"/>
<name>A0A6L3UYN6_9BACI</name>